<dbReference type="AlphaFoldDB" id="A0A917NGH2"/>
<proteinExistence type="predicted"/>
<reference evidence="1" key="1">
    <citation type="journal article" date="2014" name="Int. J. Syst. Evol. Microbiol.">
        <title>Complete genome sequence of Corynebacterium casei LMG S-19264T (=DSM 44701T), isolated from a smear-ripened cheese.</title>
        <authorList>
            <consortium name="US DOE Joint Genome Institute (JGI-PGF)"/>
            <person name="Walter F."/>
            <person name="Albersmeier A."/>
            <person name="Kalinowski J."/>
            <person name="Ruckert C."/>
        </authorList>
    </citation>
    <scope>NUCLEOTIDE SEQUENCE</scope>
    <source>
        <strain evidence="1">CGMCC 1.3617</strain>
    </source>
</reference>
<dbReference type="Pfam" id="PF05845">
    <property type="entry name" value="PhnH"/>
    <property type="match status" value="1"/>
</dbReference>
<dbReference type="InterPro" id="IPR008772">
    <property type="entry name" value="Phosphonate_metab_PhnH"/>
</dbReference>
<organism evidence="1 2">
    <name type="scientific">Neoroseomonas lacus</name>
    <dbReference type="NCBI Taxonomy" id="287609"/>
    <lineage>
        <taxon>Bacteria</taxon>
        <taxon>Pseudomonadati</taxon>
        <taxon>Pseudomonadota</taxon>
        <taxon>Alphaproteobacteria</taxon>
        <taxon>Acetobacterales</taxon>
        <taxon>Acetobacteraceae</taxon>
        <taxon>Neoroseomonas</taxon>
    </lineage>
</organism>
<dbReference type="Gene3D" id="3.40.50.11310">
    <property type="entry name" value="Bacterial phosphonate metabolism protein PhnH"/>
    <property type="match status" value="1"/>
</dbReference>
<name>A0A917NGH2_9PROT</name>
<protein>
    <submittedName>
        <fullName evidence="1">Carbon-phosphorus lyase</fullName>
    </submittedName>
</protein>
<dbReference type="SUPFAM" id="SSF159709">
    <property type="entry name" value="PhnH-like"/>
    <property type="match status" value="1"/>
</dbReference>
<dbReference type="PIRSF" id="PIRSF020680">
    <property type="entry name" value="PhnH"/>
    <property type="match status" value="1"/>
</dbReference>
<dbReference type="RefSeq" id="WP_188965124.1">
    <property type="nucleotide sequence ID" value="NZ_BMKW01000001.1"/>
</dbReference>
<dbReference type="Proteomes" id="UP000661507">
    <property type="component" value="Unassembled WGS sequence"/>
</dbReference>
<sequence length="199" mass="20219">MNGLTPGFADAGLTPGFADPVLDGQATFRAVLEAMSRPGRVQRAGSALRPPAPLNQAAAAVLLTLADADTGFAHDAGVAAEAWLRFHCGMPLVPGAQAAFVLATGTPPALASLAQGSEEEPQAGATLVLQVNALTEGTGWRLIGPGIETEHRLHVDGAPAGFVAAWAVNRASFPLGVDVVLCVGDRLAALPRTTMIAEG</sequence>
<dbReference type="EMBL" id="BMKW01000001">
    <property type="protein sequence ID" value="GGI99499.1"/>
    <property type="molecule type" value="Genomic_DNA"/>
</dbReference>
<keyword evidence="2" id="KW-1185">Reference proteome</keyword>
<accession>A0A917NGH2</accession>
<dbReference type="GO" id="GO:0016829">
    <property type="term" value="F:lyase activity"/>
    <property type="evidence" value="ECO:0007669"/>
    <property type="project" value="UniProtKB-KW"/>
</dbReference>
<evidence type="ECO:0000313" key="2">
    <source>
        <dbReference type="Proteomes" id="UP000661507"/>
    </source>
</evidence>
<reference evidence="1" key="2">
    <citation type="submission" date="2020-09" db="EMBL/GenBank/DDBJ databases">
        <authorList>
            <person name="Sun Q."/>
            <person name="Zhou Y."/>
        </authorList>
    </citation>
    <scope>NUCLEOTIDE SEQUENCE</scope>
    <source>
        <strain evidence="1">CGMCC 1.3617</strain>
    </source>
</reference>
<dbReference type="GO" id="GO:0019634">
    <property type="term" value="P:organic phosphonate metabolic process"/>
    <property type="evidence" value="ECO:0007669"/>
    <property type="project" value="InterPro"/>
</dbReference>
<gene>
    <name evidence="1" type="primary">phnH</name>
    <name evidence="1" type="ORF">GCM10011320_02870</name>
</gene>
<dbReference type="InterPro" id="IPR038058">
    <property type="entry name" value="PhnH-like_sp"/>
</dbReference>
<keyword evidence="1" id="KW-0456">Lyase</keyword>
<evidence type="ECO:0000313" key="1">
    <source>
        <dbReference type="EMBL" id="GGI99499.1"/>
    </source>
</evidence>
<dbReference type="NCBIfam" id="TIGR03292">
    <property type="entry name" value="PhnH_redo"/>
    <property type="match status" value="1"/>
</dbReference>
<comment type="caution">
    <text evidence="1">The sequence shown here is derived from an EMBL/GenBank/DDBJ whole genome shotgun (WGS) entry which is preliminary data.</text>
</comment>